<dbReference type="NCBIfam" id="NF033766">
    <property type="entry name" value="choice_anch_G"/>
    <property type="match status" value="1"/>
</dbReference>
<gene>
    <name evidence="1" type="ORF">ACFOLH_06455</name>
</gene>
<name>A0ABV7WDW0_9MICO</name>
<dbReference type="EMBL" id="JBHRWW010000003">
    <property type="protein sequence ID" value="MFC3687980.1"/>
    <property type="molecule type" value="Genomic_DNA"/>
</dbReference>
<accession>A0ABV7WDW0</accession>
<dbReference type="RefSeq" id="WP_376983855.1">
    <property type="nucleotide sequence ID" value="NZ_JBHRWW010000003.1"/>
</dbReference>
<proteinExistence type="predicted"/>
<evidence type="ECO:0000313" key="2">
    <source>
        <dbReference type="Proteomes" id="UP001595685"/>
    </source>
</evidence>
<evidence type="ECO:0000313" key="1">
    <source>
        <dbReference type="EMBL" id="MFC3687980.1"/>
    </source>
</evidence>
<reference evidence="2" key="1">
    <citation type="journal article" date="2019" name="Int. J. Syst. Evol. Microbiol.">
        <title>The Global Catalogue of Microorganisms (GCM) 10K type strain sequencing project: providing services to taxonomists for standard genome sequencing and annotation.</title>
        <authorList>
            <consortium name="The Broad Institute Genomics Platform"/>
            <consortium name="The Broad Institute Genome Sequencing Center for Infectious Disease"/>
            <person name="Wu L."/>
            <person name="Ma J."/>
        </authorList>
    </citation>
    <scope>NUCLEOTIDE SEQUENCE [LARGE SCALE GENOMIC DNA]</scope>
    <source>
        <strain evidence="2">NCAIM B.02333</strain>
    </source>
</reference>
<organism evidence="1 2">
    <name type="scientific">Aquipuribacter hungaricus</name>
    <dbReference type="NCBI Taxonomy" id="545624"/>
    <lineage>
        <taxon>Bacteria</taxon>
        <taxon>Bacillati</taxon>
        <taxon>Actinomycetota</taxon>
        <taxon>Actinomycetes</taxon>
        <taxon>Micrococcales</taxon>
        <taxon>Intrasporangiaceae</taxon>
        <taxon>Aquipuribacter</taxon>
    </lineage>
</organism>
<dbReference type="InterPro" id="IPR047900">
    <property type="entry name" value="Choice_anch_G"/>
</dbReference>
<comment type="caution">
    <text evidence="1">The sequence shown here is derived from an EMBL/GenBank/DDBJ whole genome shotgun (WGS) entry which is preliminary data.</text>
</comment>
<dbReference type="Proteomes" id="UP001595685">
    <property type="component" value="Unassembled WGS sequence"/>
</dbReference>
<protein>
    <submittedName>
        <fullName evidence="1">Choice-of-anchor G family protein</fullName>
    </submittedName>
</protein>
<keyword evidence="2" id="KW-1185">Reference proteome</keyword>
<sequence>MSADAGPRRRPAPPAALARLARTVGTLPAGLLVLALVLGMSGLPTSATDGAWRDQELVSGAVAVRLPRVCTTDGRYSATARAQMLSGTLGPTDLSAVAGLGGVRAAHSGTAATVVPTTATAVGAAAWRDPLAAGAVSGLVAADLSGALQLPAAGQATGVLQQYARATGDGEAQAAAGAVSDSGALLVGASGAGASLLPGPATVDLAALAPGTAGLAGLRLRVGAVGAGATLDGCERDESRTWLTRGYGVAGLVLEADSPAVVALRAQAQAAAASAGARAVALQGPLASTASSRLLSLLGGVLQTSTATVTVDVPAAVAPLLQQTLTDGVVSVDLAAGRVRVDLAALAGGLDGRAPGTRVTLDAATAAAVSARVDALLGAWSSTVAATVDATVRAATVVVTSGVTVLGLGLQTLTISGTLGGLAAGQATSLTRVLVSLGDATSVLSVLAAPVTAALTGAGGVLPVLTGTLAAALPPVAAAASAATGAVGAAVALVLNAQEQRAGAGTPATSDDSWSVTALRLELLAGTRAGGRVDLATAVVGPVVELP</sequence>